<reference evidence="2 3" key="1">
    <citation type="journal article" date="2012" name="Genome Biol.">
        <title>Genome and low-iron response of an oceanic diatom adapted to chronic iron limitation.</title>
        <authorList>
            <person name="Lommer M."/>
            <person name="Specht M."/>
            <person name="Roy A.S."/>
            <person name="Kraemer L."/>
            <person name="Andreson R."/>
            <person name="Gutowska M.A."/>
            <person name="Wolf J."/>
            <person name="Bergner S.V."/>
            <person name="Schilhabel M.B."/>
            <person name="Klostermeier U.C."/>
            <person name="Beiko R.G."/>
            <person name="Rosenstiel P."/>
            <person name="Hippler M."/>
            <person name="Laroche J."/>
        </authorList>
    </citation>
    <scope>NUCLEOTIDE SEQUENCE [LARGE SCALE GENOMIC DNA]</scope>
    <source>
        <strain evidence="2 3">CCMP1005</strain>
    </source>
</reference>
<feature type="compositionally biased region" description="Basic and acidic residues" evidence="1">
    <location>
        <begin position="111"/>
        <end position="121"/>
    </location>
</feature>
<comment type="caution">
    <text evidence="2">The sequence shown here is derived from an EMBL/GenBank/DDBJ whole genome shotgun (WGS) entry which is preliminary data.</text>
</comment>
<proteinExistence type="predicted"/>
<feature type="compositionally biased region" description="Basic and acidic residues" evidence="1">
    <location>
        <begin position="68"/>
        <end position="96"/>
    </location>
</feature>
<dbReference type="AlphaFoldDB" id="K0SU92"/>
<feature type="region of interest" description="Disordered" evidence="1">
    <location>
        <begin position="1"/>
        <end position="139"/>
    </location>
</feature>
<evidence type="ECO:0000313" key="3">
    <source>
        <dbReference type="Proteomes" id="UP000266841"/>
    </source>
</evidence>
<protein>
    <submittedName>
        <fullName evidence="2">Uncharacterized protein</fullName>
    </submittedName>
</protein>
<gene>
    <name evidence="2" type="ORF">THAOC_17638</name>
</gene>
<evidence type="ECO:0000313" key="2">
    <source>
        <dbReference type="EMBL" id="EJK61807.1"/>
    </source>
</evidence>
<evidence type="ECO:0000256" key="1">
    <source>
        <dbReference type="SAM" id="MobiDB-lite"/>
    </source>
</evidence>
<feature type="compositionally biased region" description="Basic residues" evidence="1">
    <location>
        <begin position="35"/>
        <end position="45"/>
    </location>
</feature>
<accession>K0SU92</accession>
<organism evidence="2 3">
    <name type="scientific">Thalassiosira oceanica</name>
    <name type="common">Marine diatom</name>
    <dbReference type="NCBI Taxonomy" id="159749"/>
    <lineage>
        <taxon>Eukaryota</taxon>
        <taxon>Sar</taxon>
        <taxon>Stramenopiles</taxon>
        <taxon>Ochrophyta</taxon>
        <taxon>Bacillariophyta</taxon>
        <taxon>Coscinodiscophyceae</taxon>
        <taxon>Thalassiosirophycidae</taxon>
        <taxon>Thalassiosirales</taxon>
        <taxon>Thalassiosiraceae</taxon>
        <taxon>Thalassiosira</taxon>
    </lineage>
</organism>
<dbReference type="Proteomes" id="UP000266841">
    <property type="component" value="Unassembled WGS sequence"/>
</dbReference>
<dbReference type="EMBL" id="AGNL01019476">
    <property type="protein sequence ID" value="EJK61807.1"/>
    <property type="molecule type" value="Genomic_DNA"/>
</dbReference>
<feature type="compositionally biased region" description="Basic and acidic residues" evidence="1">
    <location>
        <begin position="7"/>
        <end position="20"/>
    </location>
</feature>
<keyword evidence="3" id="KW-1185">Reference proteome</keyword>
<feature type="non-terminal residue" evidence="2">
    <location>
        <position position="1"/>
    </location>
</feature>
<sequence>SCPVDLEAVRHEARPGERLLHPPRGLVRTYPPRVPRQRVRVRRPPRRDQTESPPVFVAGHVPPRPRTRPADVDLRDVPVDGRGHRLDLRARRHGEQADPLDLAGPVPRGDAAGDGRVVEVGRRRRPGRSPFPANGRGRD</sequence>
<name>K0SU92_THAOC</name>